<dbReference type="AlphaFoldDB" id="X1R8T5"/>
<comment type="caution">
    <text evidence="1">The sequence shown here is derived from an EMBL/GenBank/DDBJ whole genome shotgun (WGS) entry which is preliminary data.</text>
</comment>
<proteinExistence type="predicted"/>
<protein>
    <submittedName>
        <fullName evidence="1">Uncharacterized protein</fullName>
    </submittedName>
</protein>
<reference evidence="1" key="1">
    <citation type="journal article" date="2014" name="Front. Microbiol.">
        <title>High frequency of phylogenetically diverse reductive dehalogenase-homologous genes in deep subseafloor sedimentary metagenomes.</title>
        <authorList>
            <person name="Kawai M."/>
            <person name="Futagami T."/>
            <person name="Toyoda A."/>
            <person name="Takaki Y."/>
            <person name="Nishi S."/>
            <person name="Hori S."/>
            <person name="Arai W."/>
            <person name="Tsubouchi T."/>
            <person name="Morono Y."/>
            <person name="Uchiyama I."/>
            <person name="Ito T."/>
            <person name="Fujiyama A."/>
            <person name="Inagaki F."/>
            <person name="Takami H."/>
        </authorList>
    </citation>
    <scope>NUCLEOTIDE SEQUENCE</scope>
    <source>
        <strain evidence="1">Expedition CK06-06</strain>
    </source>
</reference>
<organism evidence="1">
    <name type="scientific">marine sediment metagenome</name>
    <dbReference type="NCBI Taxonomy" id="412755"/>
    <lineage>
        <taxon>unclassified sequences</taxon>
        <taxon>metagenomes</taxon>
        <taxon>ecological metagenomes</taxon>
    </lineage>
</organism>
<sequence length="103" mass="11642">MKNYTLFTAVVPFARPNEQSKPIIVTVPNNAIPLQTEYLPTGQVFHFLVPCDEKGVPIEEVITPTVYEAAWGELYKLYGERLDQGNLDIMDSVLKEVKLEMEG</sequence>
<name>X1R8T5_9ZZZZ</name>
<accession>X1R8T5</accession>
<evidence type="ECO:0000313" key="1">
    <source>
        <dbReference type="EMBL" id="GAI77157.1"/>
    </source>
</evidence>
<dbReference type="EMBL" id="BARW01005252">
    <property type="protein sequence ID" value="GAI77157.1"/>
    <property type="molecule type" value="Genomic_DNA"/>
</dbReference>
<gene>
    <name evidence="1" type="ORF">S12H4_11595</name>
</gene>